<evidence type="ECO:0008006" key="3">
    <source>
        <dbReference type="Google" id="ProtNLM"/>
    </source>
</evidence>
<protein>
    <recommendedName>
        <fullName evidence="3">HTH araC/xylS-type domain-containing protein</fullName>
    </recommendedName>
</protein>
<sequence>MTRLGTAKAVTTDFIKLTGRKPRTFEEFARKHIDSFMSVSRGK</sequence>
<name>A0ABT6H7I8_9BACI</name>
<proteinExistence type="predicted"/>
<evidence type="ECO:0000313" key="1">
    <source>
        <dbReference type="EMBL" id="MDG5754823.1"/>
    </source>
</evidence>
<comment type="caution">
    <text evidence="1">The sequence shown here is derived from an EMBL/GenBank/DDBJ whole genome shotgun (WGS) entry which is preliminary data.</text>
</comment>
<dbReference type="RefSeq" id="WP_278018438.1">
    <property type="nucleotide sequence ID" value="NZ_JARRRY010000013.1"/>
</dbReference>
<gene>
    <name evidence="1" type="ORF">P6P90_12710</name>
</gene>
<dbReference type="Proteomes" id="UP001218246">
    <property type="component" value="Unassembled WGS sequence"/>
</dbReference>
<dbReference type="EMBL" id="JARULN010000013">
    <property type="protein sequence ID" value="MDG5754823.1"/>
    <property type="molecule type" value="Genomic_DNA"/>
</dbReference>
<reference evidence="1 2" key="1">
    <citation type="submission" date="2023-04" db="EMBL/GenBank/DDBJ databases">
        <title>Ectobacillus antri isolated from activated sludge.</title>
        <authorList>
            <person name="Yan P."/>
            <person name="Liu X."/>
        </authorList>
    </citation>
    <scope>NUCLEOTIDE SEQUENCE [LARGE SCALE GENOMIC DNA]</scope>
    <source>
        <strain evidence="1 2">C18H</strain>
    </source>
</reference>
<evidence type="ECO:0000313" key="2">
    <source>
        <dbReference type="Proteomes" id="UP001218246"/>
    </source>
</evidence>
<organism evidence="1 2">
    <name type="scientific">Ectobacillus antri</name>
    <dbReference type="NCBI Taxonomy" id="2486280"/>
    <lineage>
        <taxon>Bacteria</taxon>
        <taxon>Bacillati</taxon>
        <taxon>Bacillota</taxon>
        <taxon>Bacilli</taxon>
        <taxon>Bacillales</taxon>
        <taxon>Bacillaceae</taxon>
        <taxon>Ectobacillus</taxon>
    </lineage>
</organism>
<keyword evidence="2" id="KW-1185">Reference proteome</keyword>
<accession>A0ABT6H7I8</accession>